<proteinExistence type="predicted"/>
<dbReference type="AlphaFoldDB" id="A0A2P6P8T1"/>
<evidence type="ECO:0000313" key="1">
    <source>
        <dbReference type="EMBL" id="PRQ18329.1"/>
    </source>
</evidence>
<dbReference type="EMBL" id="PDCK01000045">
    <property type="protein sequence ID" value="PRQ18329.1"/>
    <property type="molecule type" value="Genomic_DNA"/>
</dbReference>
<reference evidence="1 2" key="1">
    <citation type="journal article" date="2018" name="Nat. Genet.">
        <title>The Rosa genome provides new insights in the design of modern roses.</title>
        <authorList>
            <person name="Bendahmane M."/>
        </authorList>
    </citation>
    <scope>NUCLEOTIDE SEQUENCE [LARGE SCALE GENOMIC DNA]</scope>
    <source>
        <strain evidence="2">cv. Old Blush</strain>
    </source>
</reference>
<name>A0A2P6P8T1_ROSCH</name>
<comment type="caution">
    <text evidence="1">The sequence shown here is derived from an EMBL/GenBank/DDBJ whole genome shotgun (WGS) entry which is preliminary data.</text>
</comment>
<accession>A0A2P6P8T1</accession>
<dbReference type="Proteomes" id="UP000238479">
    <property type="component" value="Chromosome 7"/>
</dbReference>
<protein>
    <submittedName>
        <fullName evidence="1">Uncharacterized protein</fullName>
    </submittedName>
</protein>
<dbReference type="Gramene" id="PRQ18329">
    <property type="protein sequence ID" value="PRQ18329"/>
    <property type="gene ID" value="RchiOBHm_Chr7g0204771"/>
</dbReference>
<keyword evidence="2" id="KW-1185">Reference proteome</keyword>
<organism evidence="1 2">
    <name type="scientific">Rosa chinensis</name>
    <name type="common">China rose</name>
    <dbReference type="NCBI Taxonomy" id="74649"/>
    <lineage>
        <taxon>Eukaryota</taxon>
        <taxon>Viridiplantae</taxon>
        <taxon>Streptophyta</taxon>
        <taxon>Embryophyta</taxon>
        <taxon>Tracheophyta</taxon>
        <taxon>Spermatophyta</taxon>
        <taxon>Magnoliopsida</taxon>
        <taxon>eudicotyledons</taxon>
        <taxon>Gunneridae</taxon>
        <taxon>Pentapetalae</taxon>
        <taxon>rosids</taxon>
        <taxon>fabids</taxon>
        <taxon>Rosales</taxon>
        <taxon>Rosaceae</taxon>
        <taxon>Rosoideae</taxon>
        <taxon>Rosoideae incertae sedis</taxon>
        <taxon>Rosa</taxon>
    </lineage>
</organism>
<gene>
    <name evidence="1" type="ORF">RchiOBHm_Chr7g0204771</name>
</gene>
<sequence>MFDLWFFWKLIWGLIKFPCKFDLVVNCFFDLGLGILKWIYTFRFCLGSGICCF</sequence>
<evidence type="ECO:0000313" key="2">
    <source>
        <dbReference type="Proteomes" id="UP000238479"/>
    </source>
</evidence>